<evidence type="ECO:0000256" key="4">
    <source>
        <dbReference type="ARBA" id="ARBA00022723"/>
    </source>
</evidence>
<evidence type="ECO:0000313" key="10">
    <source>
        <dbReference type="EMBL" id="KAH6872093.1"/>
    </source>
</evidence>
<dbReference type="AlphaFoldDB" id="A0A9P8VSE2"/>
<sequence>MTVYMVAVGFYNLYLHPLSKQPGPRLAASTRLWYCWHCVRGTLIYAVHDAHKKYGDMVRIAPDELSCITAEAWKDIYGHRAGKEEMMKDPTFYSSISSGPGSIINAERSRHGHLRKKASHGFSEVALRSQEHFFTFDVMGELVFGQSFECLDNSGYHPWVQLIFDSVKAGGFFRCSKYWPWLTPLVRQLIPSDIRQRRVEQRLMAKEKADYRKSISDGRQDLISGFLKPDSGVMPHEYQSTVETLIIAGSETTATLMSGVTYYLVRDAKRMAILQDEVRKAFSSTKEINYDNVKKLPYLTACLDEALRIYPPVADTFPRNTGPRSEVINGQLIPPWTTIGVNHWSTNHSPRNYTRPDDFIPERWLEGQTGFENDKKDVTRPFHIGPRNCLGRNLAYFEMRLLIAKLFWRFDFELDHRSLQWNEQKAFLLWEKPPMYIKLKLWPQ</sequence>
<dbReference type="GO" id="GO:0016705">
    <property type="term" value="F:oxidoreductase activity, acting on paired donors, with incorporation or reduction of molecular oxygen"/>
    <property type="evidence" value="ECO:0007669"/>
    <property type="project" value="InterPro"/>
</dbReference>
<reference evidence="10 11" key="1">
    <citation type="journal article" date="2021" name="Nat. Commun.">
        <title>Genetic determinants of endophytism in the Arabidopsis root mycobiome.</title>
        <authorList>
            <person name="Mesny F."/>
            <person name="Miyauchi S."/>
            <person name="Thiergart T."/>
            <person name="Pickel B."/>
            <person name="Atanasova L."/>
            <person name="Karlsson M."/>
            <person name="Huettel B."/>
            <person name="Barry K.W."/>
            <person name="Haridas S."/>
            <person name="Chen C."/>
            <person name="Bauer D."/>
            <person name="Andreopoulos W."/>
            <person name="Pangilinan J."/>
            <person name="LaButti K."/>
            <person name="Riley R."/>
            <person name="Lipzen A."/>
            <person name="Clum A."/>
            <person name="Drula E."/>
            <person name="Henrissat B."/>
            <person name="Kohler A."/>
            <person name="Grigoriev I.V."/>
            <person name="Martin F.M."/>
            <person name="Hacquard S."/>
        </authorList>
    </citation>
    <scope>NUCLEOTIDE SEQUENCE [LARGE SCALE GENOMIC DNA]</scope>
    <source>
        <strain evidence="10 11">MPI-CAGE-CH-0241</strain>
    </source>
</reference>
<evidence type="ECO:0000256" key="1">
    <source>
        <dbReference type="ARBA" id="ARBA00001971"/>
    </source>
</evidence>
<evidence type="ECO:0000256" key="9">
    <source>
        <dbReference type="RuleBase" id="RU000461"/>
    </source>
</evidence>
<dbReference type="GO" id="GO:0004497">
    <property type="term" value="F:monooxygenase activity"/>
    <property type="evidence" value="ECO:0007669"/>
    <property type="project" value="UniProtKB-KW"/>
</dbReference>
<evidence type="ECO:0000256" key="6">
    <source>
        <dbReference type="ARBA" id="ARBA00023004"/>
    </source>
</evidence>
<gene>
    <name evidence="10" type="ORF">B0T10DRAFT_416639</name>
</gene>
<organism evidence="10 11">
    <name type="scientific">Thelonectria olida</name>
    <dbReference type="NCBI Taxonomy" id="1576542"/>
    <lineage>
        <taxon>Eukaryota</taxon>
        <taxon>Fungi</taxon>
        <taxon>Dikarya</taxon>
        <taxon>Ascomycota</taxon>
        <taxon>Pezizomycotina</taxon>
        <taxon>Sordariomycetes</taxon>
        <taxon>Hypocreomycetidae</taxon>
        <taxon>Hypocreales</taxon>
        <taxon>Nectriaceae</taxon>
        <taxon>Thelonectria</taxon>
    </lineage>
</organism>
<comment type="similarity">
    <text evidence="2 9">Belongs to the cytochrome P450 family.</text>
</comment>
<dbReference type="InterPro" id="IPR002401">
    <property type="entry name" value="Cyt_P450_E_grp-I"/>
</dbReference>
<accession>A0A9P8VSE2</accession>
<dbReference type="PROSITE" id="PS00086">
    <property type="entry name" value="CYTOCHROME_P450"/>
    <property type="match status" value="1"/>
</dbReference>
<dbReference type="GO" id="GO:0005506">
    <property type="term" value="F:iron ion binding"/>
    <property type="evidence" value="ECO:0007669"/>
    <property type="project" value="InterPro"/>
</dbReference>
<dbReference type="PRINTS" id="PR00463">
    <property type="entry name" value="EP450I"/>
</dbReference>
<keyword evidence="4 8" id="KW-0479">Metal-binding</keyword>
<proteinExistence type="inferred from homology"/>
<name>A0A9P8VSE2_9HYPO</name>
<dbReference type="GO" id="GO:0020037">
    <property type="term" value="F:heme binding"/>
    <property type="evidence" value="ECO:0007669"/>
    <property type="project" value="InterPro"/>
</dbReference>
<dbReference type="InterPro" id="IPR036396">
    <property type="entry name" value="Cyt_P450_sf"/>
</dbReference>
<keyword evidence="5 9" id="KW-0560">Oxidoreductase</keyword>
<keyword evidence="6 8" id="KW-0408">Iron</keyword>
<keyword evidence="11" id="KW-1185">Reference proteome</keyword>
<comment type="cofactor">
    <cofactor evidence="1 8">
        <name>heme</name>
        <dbReference type="ChEBI" id="CHEBI:30413"/>
    </cofactor>
</comment>
<comment type="caution">
    <text evidence="10">The sequence shown here is derived from an EMBL/GenBank/DDBJ whole genome shotgun (WGS) entry which is preliminary data.</text>
</comment>
<evidence type="ECO:0000256" key="5">
    <source>
        <dbReference type="ARBA" id="ARBA00023002"/>
    </source>
</evidence>
<dbReference type="PRINTS" id="PR00385">
    <property type="entry name" value="P450"/>
</dbReference>
<dbReference type="Gene3D" id="1.10.630.10">
    <property type="entry name" value="Cytochrome P450"/>
    <property type="match status" value="1"/>
</dbReference>
<dbReference type="OrthoDB" id="1470350at2759"/>
<dbReference type="Proteomes" id="UP000777438">
    <property type="component" value="Unassembled WGS sequence"/>
</dbReference>
<dbReference type="InterPro" id="IPR001128">
    <property type="entry name" value="Cyt_P450"/>
</dbReference>
<dbReference type="SUPFAM" id="SSF48264">
    <property type="entry name" value="Cytochrome P450"/>
    <property type="match status" value="1"/>
</dbReference>
<dbReference type="Pfam" id="PF00067">
    <property type="entry name" value="p450"/>
    <property type="match status" value="1"/>
</dbReference>
<dbReference type="InterPro" id="IPR050121">
    <property type="entry name" value="Cytochrome_P450_monoxygenase"/>
</dbReference>
<dbReference type="PANTHER" id="PTHR24305">
    <property type="entry name" value="CYTOCHROME P450"/>
    <property type="match status" value="1"/>
</dbReference>
<evidence type="ECO:0000256" key="3">
    <source>
        <dbReference type="ARBA" id="ARBA00022617"/>
    </source>
</evidence>
<protein>
    <submittedName>
        <fullName evidence="10">Cytochrome P450</fullName>
    </submittedName>
</protein>
<evidence type="ECO:0000313" key="11">
    <source>
        <dbReference type="Proteomes" id="UP000777438"/>
    </source>
</evidence>
<dbReference type="InterPro" id="IPR017972">
    <property type="entry name" value="Cyt_P450_CS"/>
</dbReference>
<feature type="binding site" description="axial binding residue" evidence="8">
    <location>
        <position position="389"/>
    </location>
    <ligand>
        <name>heme</name>
        <dbReference type="ChEBI" id="CHEBI:30413"/>
    </ligand>
    <ligandPart>
        <name>Fe</name>
        <dbReference type="ChEBI" id="CHEBI:18248"/>
    </ligandPart>
</feature>
<evidence type="ECO:0000256" key="7">
    <source>
        <dbReference type="ARBA" id="ARBA00023033"/>
    </source>
</evidence>
<evidence type="ECO:0000256" key="2">
    <source>
        <dbReference type="ARBA" id="ARBA00010617"/>
    </source>
</evidence>
<keyword evidence="3 8" id="KW-0349">Heme</keyword>
<evidence type="ECO:0000256" key="8">
    <source>
        <dbReference type="PIRSR" id="PIRSR602401-1"/>
    </source>
</evidence>
<dbReference type="CDD" id="cd11058">
    <property type="entry name" value="CYP60B-like"/>
    <property type="match status" value="1"/>
</dbReference>
<keyword evidence="7 9" id="KW-0503">Monooxygenase</keyword>
<dbReference type="EMBL" id="JAGPYM010000047">
    <property type="protein sequence ID" value="KAH6872093.1"/>
    <property type="molecule type" value="Genomic_DNA"/>
</dbReference>
<dbReference type="PANTHER" id="PTHR24305:SF29">
    <property type="entry name" value="BENZOATE-PARA-HYDROXYLASE"/>
    <property type="match status" value="1"/>
</dbReference>